<reference evidence="2" key="1">
    <citation type="journal article" date="2024" name="Proc. Natl. Acad. Sci. U.S.A.">
        <title>Extraordinary preservation of gene collinearity over three hundred million years revealed in homosporous lycophytes.</title>
        <authorList>
            <person name="Li C."/>
            <person name="Wickell D."/>
            <person name="Kuo L.Y."/>
            <person name="Chen X."/>
            <person name="Nie B."/>
            <person name="Liao X."/>
            <person name="Peng D."/>
            <person name="Ji J."/>
            <person name="Jenkins J."/>
            <person name="Williams M."/>
            <person name="Shu S."/>
            <person name="Plott C."/>
            <person name="Barry K."/>
            <person name="Rajasekar S."/>
            <person name="Grimwood J."/>
            <person name="Han X."/>
            <person name="Sun S."/>
            <person name="Hou Z."/>
            <person name="He W."/>
            <person name="Dai G."/>
            <person name="Sun C."/>
            <person name="Schmutz J."/>
            <person name="Leebens-Mack J.H."/>
            <person name="Li F.W."/>
            <person name="Wang L."/>
        </authorList>
    </citation>
    <scope>NUCLEOTIDE SEQUENCE [LARGE SCALE GENOMIC DNA]</scope>
    <source>
        <strain evidence="2">cv. PW_Plant_1</strain>
    </source>
</reference>
<sequence>MGKKRLSSAALLRIQAQLVAQLRSYNAKRRVDDQSVVLRSGDTSRSVSVDYECCDSDDSVNQQGGEMSINCLSSAALRQIQAQIVAHLRAYNAKLGIRTKVEVEEPCRPSLMATAESCSGEAFDLESSCNNDCLVSTSCNASEYDRDASKSCTSRSEAACCSIKRNHSSLYSADISAVCEPATVDFTRIKKRFRSFPAREEWDESRGSEMAYGARNGYSYVLDGTLSGQMREHIKPLQNGMTRMQRRMVSHSVLQDRPGKTDYREDSIR</sequence>
<organism evidence="1 2">
    <name type="scientific">Diphasiastrum complanatum</name>
    <name type="common">Issler's clubmoss</name>
    <name type="synonym">Lycopodium complanatum</name>
    <dbReference type="NCBI Taxonomy" id="34168"/>
    <lineage>
        <taxon>Eukaryota</taxon>
        <taxon>Viridiplantae</taxon>
        <taxon>Streptophyta</taxon>
        <taxon>Embryophyta</taxon>
        <taxon>Tracheophyta</taxon>
        <taxon>Lycopodiopsida</taxon>
        <taxon>Lycopodiales</taxon>
        <taxon>Lycopodiaceae</taxon>
        <taxon>Lycopodioideae</taxon>
        <taxon>Diphasiastrum</taxon>
    </lineage>
</organism>
<comment type="caution">
    <text evidence="1">The sequence shown here is derived from an EMBL/GenBank/DDBJ whole genome shotgun (WGS) entry which is preliminary data.</text>
</comment>
<accession>A0ACC2CWB4</accession>
<evidence type="ECO:0000313" key="2">
    <source>
        <dbReference type="Proteomes" id="UP001162992"/>
    </source>
</evidence>
<dbReference type="Proteomes" id="UP001162992">
    <property type="component" value="Chromosome 8"/>
</dbReference>
<keyword evidence="2" id="KW-1185">Reference proteome</keyword>
<dbReference type="EMBL" id="CM055099">
    <property type="protein sequence ID" value="KAJ7546311.1"/>
    <property type="molecule type" value="Genomic_DNA"/>
</dbReference>
<protein>
    <submittedName>
        <fullName evidence="1">Uncharacterized protein</fullName>
    </submittedName>
</protein>
<proteinExistence type="predicted"/>
<evidence type="ECO:0000313" key="1">
    <source>
        <dbReference type="EMBL" id="KAJ7546311.1"/>
    </source>
</evidence>
<name>A0ACC2CWB4_DIPCM</name>
<gene>
    <name evidence="1" type="ORF">O6H91_08G035200</name>
</gene>